<dbReference type="PANTHER" id="PTHR11759">
    <property type="entry name" value="40S RIBOSOMAL PROTEIN S14/30S RIBOSOMAL PROTEIN S11"/>
    <property type="match status" value="1"/>
</dbReference>
<dbReference type="InterPro" id="IPR036967">
    <property type="entry name" value="Ribosomal_uS11_sf"/>
</dbReference>
<organism evidence="4 5">
    <name type="scientific">Globodera rostochiensis</name>
    <name type="common">Golden nematode worm</name>
    <name type="synonym">Heterodera rostochiensis</name>
    <dbReference type="NCBI Taxonomy" id="31243"/>
    <lineage>
        <taxon>Eukaryota</taxon>
        <taxon>Metazoa</taxon>
        <taxon>Ecdysozoa</taxon>
        <taxon>Nematoda</taxon>
        <taxon>Chromadorea</taxon>
        <taxon>Rhabditida</taxon>
        <taxon>Tylenchina</taxon>
        <taxon>Tylenchomorpha</taxon>
        <taxon>Tylenchoidea</taxon>
        <taxon>Heteroderidae</taxon>
        <taxon>Heteroderinae</taxon>
        <taxon>Globodera</taxon>
    </lineage>
</organism>
<keyword evidence="3" id="KW-0687">Ribonucleoprotein</keyword>
<dbReference type="GO" id="GO:0005840">
    <property type="term" value="C:ribosome"/>
    <property type="evidence" value="ECO:0007669"/>
    <property type="project" value="UniProtKB-KW"/>
</dbReference>
<sequence>MIRSFTLLHRSLLNLRQNAPLTRELSVGLQKKAVMARHLHVTAFRFNPTADDEGKPVENAANFGEVEKSVGTKKASGSMMFGPQTLRLRPGKKENLIRNAVKISQIDGEDAGMAGSKSLLSMNTADIDRQLPTAMTLVQQFDGVPFRELPVVHIKASPNNTIIHVFNIQTKRALLYTSARKEGFKHTKKKSSLAGQTTGTATGQKLLRRGISTVRVVVKGIGPGRISSVKGLAAAGVEVVSISDTTRLPELGPRPKKIRRV</sequence>
<name>A0A914HHL5_GLORO</name>
<dbReference type="GO" id="GO:0003735">
    <property type="term" value="F:structural constituent of ribosome"/>
    <property type="evidence" value="ECO:0007669"/>
    <property type="project" value="InterPro"/>
</dbReference>
<keyword evidence="2" id="KW-0689">Ribosomal protein</keyword>
<comment type="similarity">
    <text evidence="1">Belongs to the universal ribosomal protein uS11 family.</text>
</comment>
<evidence type="ECO:0000256" key="1">
    <source>
        <dbReference type="ARBA" id="ARBA00006194"/>
    </source>
</evidence>
<evidence type="ECO:0000313" key="5">
    <source>
        <dbReference type="WBParaSite" id="Gr19_v10_g17238.t1"/>
    </source>
</evidence>
<protein>
    <submittedName>
        <fullName evidence="5">Ribosomal protein S11</fullName>
    </submittedName>
</protein>
<dbReference type="HAMAP" id="MF_01310">
    <property type="entry name" value="Ribosomal_uS11"/>
    <property type="match status" value="1"/>
</dbReference>
<dbReference type="AlphaFoldDB" id="A0A914HHL5"/>
<dbReference type="SUPFAM" id="SSF53137">
    <property type="entry name" value="Translational machinery components"/>
    <property type="match status" value="1"/>
</dbReference>
<dbReference type="Gene3D" id="3.30.420.80">
    <property type="entry name" value="Ribosomal protein S11"/>
    <property type="match status" value="1"/>
</dbReference>
<evidence type="ECO:0000256" key="3">
    <source>
        <dbReference type="ARBA" id="ARBA00023274"/>
    </source>
</evidence>
<dbReference type="GO" id="GO:1990904">
    <property type="term" value="C:ribonucleoprotein complex"/>
    <property type="evidence" value="ECO:0007669"/>
    <property type="project" value="UniProtKB-KW"/>
</dbReference>
<dbReference type="Proteomes" id="UP000887572">
    <property type="component" value="Unplaced"/>
</dbReference>
<dbReference type="Pfam" id="PF00411">
    <property type="entry name" value="Ribosomal_S11"/>
    <property type="match status" value="1"/>
</dbReference>
<accession>A0A914HHL5</accession>
<reference evidence="5" key="1">
    <citation type="submission" date="2022-11" db="UniProtKB">
        <authorList>
            <consortium name="WormBaseParasite"/>
        </authorList>
    </citation>
    <scope>IDENTIFICATION</scope>
</reference>
<keyword evidence="4" id="KW-1185">Reference proteome</keyword>
<evidence type="ECO:0000313" key="4">
    <source>
        <dbReference type="Proteomes" id="UP000887572"/>
    </source>
</evidence>
<evidence type="ECO:0000256" key="2">
    <source>
        <dbReference type="ARBA" id="ARBA00022980"/>
    </source>
</evidence>
<dbReference type="InterPro" id="IPR001971">
    <property type="entry name" value="Ribosomal_uS11"/>
</dbReference>
<dbReference type="GO" id="GO:0006412">
    <property type="term" value="P:translation"/>
    <property type="evidence" value="ECO:0007669"/>
    <property type="project" value="InterPro"/>
</dbReference>
<proteinExistence type="inferred from homology"/>
<dbReference type="WBParaSite" id="Gr19_v10_g17238.t1">
    <property type="protein sequence ID" value="Gr19_v10_g17238.t1"/>
    <property type="gene ID" value="Gr19_v10_g17238"/>
</dbReference>